<accession>A0A8S3RWA0</accession>
<dbReference type="Proteomes" id="UP000683360">
    <property type="component" value="Unassembled WGS sequence"/>
</dbReference>
<name>A0A8S3RWA0_MYTED</name>
<gene>
    <name evidence="1" type="ORF">MEDL_27034</name>
</gene>
<evidence type="ECO:0000313" key="1">
    <source>
        <dbReference type="EMBL" id="CAG2213104.1"/>
    </source>
</evidence>
<organism evidence="1 2">
    <name type="scientific">Mytilus edulis</name>
    <name type="common">Blue mussel</name>
    <dbReference type="NCBI Taxonomy" id="6550"/>
    <lineage>
        <taxon>Eukaryota</taxon>
        <taxon>Metazoa</taxon>
        <taxon>Spiralia</taxon>
        <taxon>Lophotrochozoa</taxon>
        <taxon>Mollusca</taxon>
        <taxon>Bivalvia</taxon>
        <taxon>Autobranchia</taxon>
        <taxon>Pteriomorphia</taxon>
        <taxon>Mytilida</taxon>
        <taxon>Mytiloidea</taxon>
        <taxon>Mytilidae</taxon>
        <taxon>Mytilinae</taxon>
        <taxon>Mytilus</taxon>
    </lineage>
</organism>
<comment type="caution">
    <text evidence="1">The sequence shown here is derived from an EMBL/GenBank/DDBJ whole genome shotgun (WGS) entry which is preliminary data.</text>
</comment>
<reference evidence="1" key="1">
    <citation type="submission" date="2021-03" db="EMBL/GenBank/DDBJ databases">
        <authorList>
            <person name="Bekaert M."/>
        </authorList>
    </citation>
    <scope>NUCLEOTIDE SEQUENCE</scope>
</reference>
<dbReference type="AlphaFoldDB" id="A0A8S3RWA0"/>
<dbReference type="OrthoDB" id="6181216at2759"/>
<protein>
    <submittedName>
        <fullName evidence="1">Uncharacterized protein</fullName>
    </submittedName>
</protein>
<sequence>MVIFVYGPALMFMAGYPKMHVEYTYFKKRISRLQSYLTEKKYWKSGGKSEERNLFLDYFGLQNWYNLKKMEKQKHTLEKCNPCRTIHIDMSSLHKSLEKDSRQILETCQTATDHFIHTVSPTSMTQEKGVKIVKSFINIVQPIIEEKVNIKFNCKLADSLSPTAITAAEHRQEIKKAVTVSKKKFEEVMKDDGNDVTNFLSSGKSFNQYHRDRMTGFFESKVRAEERTEKLIRQESAGKKKSKQHHGNFENYSFDRTGFLNEMTSKPSGSDINWTLMAKTYNLQINGKFPANAGQVILECARKQGINTQTHNKEKRGKLARLSTKD</sequence>
<keyword evidence="2" id="KW-1185">Reference proteome</keyword>
<proteinExistence type="predicted"/>
<evidence type="ECO:0000313" key="2">
    <source>
        <dbReference type="Proteomes" id="UP000683360"/>
    </source>
</evidence>
<dbReference type="EMBL" id="CAJPWZ010001329">
    <property type="protein sequence ID" value="CAG2213104.1"/>
    <property type="molecule type" value="Genomic_DNA"/>
</dbReference>